<feature type="domain" description="FMN hydroxy acid dehydrogenase" evidence="8">
    <location>
        <begin position="1"/>
        <end position="355"/>
    </location>
</feature>
<feature type="binding site" evidence="7">
    <location>
        <position position="123"/>
    </location>
    <ligand>
        <name>glyoxylate</name>
        <dbReference type="ChEBI" id="CHEBI:36655"/>
    </ligand>
</feature>
<evidence type="ECO:0000259" key="8">
    <source>
        <dbReference type="PROSITE" id="PS51349"/>
    </source>
</evidence>
<evidence type="ECO:0000313" key="9">
    <source>
        <dbReference type="EMBL" id="GIE99543.1"/>
    </source>
</evidence>
<keyword evidence="3 7" id="KW-0288">FMN</keyword>
<feature type="binding site" evidence="7">
    <location>
        <begin position="72"/>
        <end position="74"/>
    </location>
    <ligand>
        <name>FMN</name>
        <dbReference type="ChEBI" id="CHEBI:58210"/>
    </ligand>
</feature>
<evidence type="ECO:0000256" key="7">
    <source>
        <dbReference type="PIRSR" id="PIRSR000138-2"/>
    </source>
</evidence>
<proteinExistence type="inferred from homology"/>
<protein>
    <submittedName>
        <fullName evidence="9">Alpha-hydroxy-acid oxidizing enzyme</fullName>
    </submittedName>
</protein>
<comment type="cofactor">
    <cofactor evidence="1">
        <name>FMN</name>
        <dbReference type="ChEBI" id="CHEBI:58210"/>
    </cofactor>
</comment>
<keyword evidence="10" id="KW-1185">Reference proteome</keyword>
<comment type="similarity">
    <text evidence="5">Belongs to the FMN-dependent alpha-hydroxy acid dehydrogenase family.</text>
</comment>
<dbReference type="InterPro" id="IPR008259">
    <property type="entry name" value="FMN_hydac_DH_AS"/>
</dbReference>
<dbReference type="EMBL" id="BOMV01000073">
    <property type="protein sequence ID" value="GIE99543.1"/>
    <property type="molecule type" value="Genomic_DNA"/>
</dbReference>
<feature type="binding site" evidence="7">
    <location>
        <position position="121"/>
    </location>
    <ligand>
        <name>FMN</name>
        <dbReference type="ChEBI" id="CHEBI:58210"/>
    </ligand>
</feature>
<feature type="binding site" evidence="7">
    <location>
        <position position="253"/>
    </location>
    <ligand>
        <name>glyoxylate</name>
        <dbReference type="ChEBI" id="CHEBI:36655"/>
    </ligand>
</feature>
<dbReference type="PANTHER" id="PTHR10578:SF107">
    <property type="entry name" value="2-HYDROXYACID OXIDASE 1"/>
    <property type="match status" value="1"/>
</dbReference>
<dbReference type="AlphaFoldDB" id="A0A919K6R1"/>
<evidence type="ECO:0000313" key="10">
    <source>
        <dbReference type="Proteomes" id="UP000636960"/>
    </source>
</evidence>
<feature type="binding site" evidence="7">
    <location>
        <position position="226"/>
    </location>
    <ligand>
        <name>FMN</name>
        <dbReference type="ChEBI" id="CHEBI:58210"/>
    </ligand>
</feature>
<dbReference type="Gene3D" id="3.20.20.70">
    <property type="entry name" value="Aldolase class I"/>
    <property type="match status" value="1"/>
</dbReference>
<feature type="binding site" evidence="7">
    <location>
        <begin position="304"/>
        <end position="305"/>
    </location>
    <ligand>
        <name>FMN</name>
        <dbReference type="ChEBI" id="CHEBI:58210"/>
    </ligand>
</feature>
<sequence>MDDYRSRAQAGAEPGAWDYLEGGAGAERTLAANVAAFQEVTVVPRVLVDVTTVDTAVEVCGARLAAPIGVAPVAYQRLWHPDGEAATAAGAAATGTLMIASMFASARYEEIAEAGGARWLQLYVLRDRAILLDLVARARAAGFTALVVTVDTPRLGDRRRDVRNSFAIPPHAQSQNIDPETMALTGVPITGGSALATHVGATYDPGLRWEDISWLADRTGLPVVLKGILDPSDATRAVDAGAAGIVVSNHGGRQLDGALATLDALPAVAEAVEGRIPVLVDGGVRRGVDVLVCRALGADVVLVGRPPVWGLAAGGAEGVAGVLGGLRAELELAMALTGRPCLADLTPAMVRRPSR</sequence>
<comment type="caution">
    <text evidence="9">The sequence shown here is derived from an EMBL/GenBank/DDBJ whole genome shotgun (WGS) entry which is preliminary data.</text>
</comment>
<keyword evidence="2 7" id="KW-0285">Flavoprotein</keyword>
<dbReference type="Proteomes" id="UP000636960">
    <property type="component" value="Unassembled WGS sequence"/>
</dbReference>
<gene>
    <name evidence="9" type="ORF">Ari01nite_70080</name>
</gene>
<dbReference type="InterPro" id="IPR013785">
    <property type="entry name" value="Aldolase_TIM"/>
</dbReference>
<dbReference type="InterPro" id="IPR037396">
    <property type="entry name" value="FMN_HAD"/>
</dbReference>
<organism evidence="9 10">
    <name type="scientific">Paractinoplanes rishiriensis</name>
    <dbReference type="NCBI Taxonomy" id="1050105"/>
    <lineage>
        <taxon>Bacteria</taxon>
        <taxon>Bacillati</taxon>
        <taxon>Actinomycetota</taxon>
        <taxon>Actinomycetes</taxon>
        <taxon>Micromonosporales</taxon>
        <taxon>Micromonosporaceae</taxon>
        <taxon>Paractinoplanes</taxon>
    </lineage>
</organism>
<feature type="binding site" evidence="7">
    <location>
        <position position="158"/>
    </location>
    <ligand>
        <name>FMN</name>
        <dbReference type="ChEBI" id="CHEBI:58210"/>
    </ligand>
</feature>
<evidence type="ECO:0000256" key="2">
    <source>
        <dbReference type="ARBA" id="ARBA00022630"/>
    </source>
</evidence>
<evidence type="ECO:0000256" key="5">
    <source>
        <dbReference type="ARBA" id="ARBA00024042"/>
    </source>
</evidence>
<dbReference type="PROSITE" id="PS00557">
    <property type="entry name" value="FMN_HYDROXY_ACID_DH_1"/>
    <property type="match status" value="1"/>
</dbReference>
<evidence type="ECO:0000256" key="4">
    <source>
        <dbReference type="ARBA" id="ARBA00023002"/>
    </source>
</evidence>
<feature type="binding site" evidence="7">
    <location>
        <position position="250"/>
    </location>
    <ligand>
        <name>glyoxylate</name>
        <dbReference type="ChEBI" id="CHEBI:36655"/>
    </ligand>
</feature>
<name>A0A919K6R1_9ACTN</name>
<dbReference type="GO" id="GO:0016614">
    <property type="term" value="F:oxidoreductase activity, acting on CH-OH group of donors"/>
    <property type="evidence" value="ECO:0007669"/>
    <property type="project" value="UniProtKB-ARBA"/>
</dbReference>
<dbReference type="InterPro" id="IPR012133">
    <property type="entry name" value="Alpha-hydoxy_acid_DH_FMN"/>
</dbReference>
<accession>A0A919K6R1</accession>
<feature type="binding site" evidence="7">
    <location>
        <begin position="281"/>
        <end position="285"/>
    </location>
    <ligand>
        <name>FMN</name>
        <dbReference type="ChEBI" id="CHEBI:58210"/>
    </ligand>
</feature>
<dbReference type="GO" id="GO:0010181">
    <property type="term" value="F:FMN binding"/>
    <property type="evidence" value="ECO:0007669"/>
    <property type="project" value="InterPro"/>
</dbReference>
<feature type="binding site" evidence="7">
    <location>
        <position position="19"/>
    </location>
    <ligand>
        <name>glyoxylate</name>
        <dbReference type="ChEBI" id="CHEBI:36655"/>
    </ligand>
</feature>
<dbReference type="InterPro" id="IPR000262">
    <property type="entry name" value="FMN-dep_DH"/>
</dbReference>
<evidence type="ECO:0000256" key="3">
    <source>
        <dbReference type="ARBA" id="ARBA00022643"/>
    </source>
</evidence>
<feature type="binding site" evidence="7">
    <location>
        <position position="149"/>
    </location>
    <ligand>
        <name>FMN</name>
        <dbReference type="ChEBI" id="CHEBI:58210"/>
    </ligand>
</feature>
<evidence type="ECO:0000256" key="1">
    <source>
        <dbReference type="ARBA" id="ARBA00001917"/>
    </source>
</evidence>
<feature type="active site" description="Proton acceptor" evidence="6">
    <location>
        <position position="250"/>
    </location>
</feature>
<dbReference type="FunFam" id="3.20.20.70:FF:000029">
    <property type="entry name" value="L-lactate dehydrogenase"/>
    <property type="match status" value="1"/>
</dbReference>
<reference evidence="9" key="1">
    <citation type="submission" date="2021-01" db="EMBL/GenBank/DDBJ databases">
        <title>Whole genome shotgun sequence of Actinoplanes rishiriensis NBRC 108556.</title>
        <authorList>
            <person name="Komaki H."/>
            <person name="Tamura T."/>
        </authorList>
    </citation>
    <scope>NUCLEOTIDE SEQUENCE</scope>
    <source>
        <strain evidence="9">NBRC 108556</strain>
    </source>
</reference>
<feature type="binding site" evidence="7">
    <location>
        <position position="248"/>
    </location>
    <ligand>
        <name>FMN</name>
        <dbReference type="ChEBI" id="CHEBI:58210"/>
    </ligand>
</feature>
<dbReference type="PANTHER" id="PTHR10578">
    <property type="entry name" value="S -2-HYDROXY-ACID OXIDASE-RELATED"/>
    <property type="match status" value="1"/>
</dbReference>
<dbReference type="PIRSF" id="PIRSF000138">
    <property type="entry name" value="Al-hdrx_acd_dh"/>
    <property type="match status" value="1"/>
</dbReference>
<dbReference type="PROSITE" id="PS51349">
    <property type="entry name" value="FMN_HYDROXY_ACID_DH_2"/>
    <property type="match status" value="1"/>
</dbReference>
<dbReference type="Pfam" id="PF01070">
    <property type="entry name" value="FMN_dh"/>
    <property type="match status" value="1"/>
</dbReference>
<evidence type="ECO:0000256" key="6">
    <source>
        <dbReference type="PIRSR" id="PIRSR000138-1"/>
    </source>
</evidence>
<dbReference type="CDD" id="cd02809">
    <property type="entry name" value="alpha_hydroxyacid_oxid_FMN"/>
    <property type="match status" value="1"/>
</dbReference>
<feature type="binding site" evidence="7">
    <location>
        <position position="101"/>
    </location>
    <ligand>
        <name>FMN</name>
        <dbReference type="ChEBI" id="CHEBI:58210"/>
    </ligand>
</feature>
<dbReference type="SUPFAM" id="SSF51395">
    <property type="entry name" value="FMN-linked oxidoreductases"/>
    <property type="match status" value="1"/>
</dbReference>
<keyword evidence="4" id="KW-0560">Oxidoreductase</keyword>